<dbReference type="AlphaFoldDB" id="A0A915MVB3"/>
<evidence type="ECO:0000313" key="2">
    <source>
        <dbReference type="Proteomes" id="UP000887561"/>
    </source>
</evidence>
<feature type="compositionally biased region" description="Basic and acidic residues" evidence="1">
    <location>
        <begin position="1"/>
        <end position="16"/>
    </location>
</feature>
<accession>A0A915MVB3</accession>
<feature type="compositionally biased region" description="Basic and acidic residues" evidence="1">
    <location>
        <begin position="82"/>
        <end position="115"/>
    </location>
</feature>
<sequence length="115" mass="13308">MEEGASNDHADNGHISDDDENKEMLKMALSSYHPLKGEEEAPPLFCPKSSIERDFPPLTTEARIQLRQRKHEILGKYMAAQKLKEKKKENKEKDKAKEDDSKDKKEEKKNDEDHS</sequence>
<dbReference type="WBParaSite" id="scaffold431_cov187.g1044">
    <property type="protein sequence ID" value="scaffold431_cov187.g1044"/>
    <property type="gene ID" value="scaffold431_cov187.g1044"/>
</dbReference>
<feature type="region of interest" description="Disordered" evidence="1">
    <location>
        <begin position="1"/>
        <end position="26"/>
    </location>
</feature>
<feature type="region of interest" description="Disordered" evidence="1">
    <location>
        <begin position="75"/>
        <end position="115"/>
    </location>
</feature>
<keyword evidence="2" id="KW-1185">Reference proteome</keyword>
<evidence type="ECO:0000313" key="3">
    <source>
        <dbReference type="WBParaSite" id="scaffold431_cov187.g1044"/>
    </source>
</evidence>
<protein>
    <submittedName>
        <fullName evidence="3 4">DET1- and DDB1-associated protein 1</fullName>
    </submittedName>
</protein>
<evidence type="ECO:0000313" key="4">
    <source>
        <dbReference type="WBParaSite" id="scaffold5143_cov253.g9115"/>
    </source>
</evidence>
<dbReference type="Proteomes" id="UP000887561">
    <property type="component" value="Unplaced"/>
</dbReference>
<feature type="region of interest" description="Disordered" evidence="1">
    <location>
        <begin position="38"/>
        <end position="57"/>
    </location>
</feature>
<evidence type="ECO:0000256" key="1">
    <source>
        <dbReference type="SAM" id="MobiDB-lite"/>
    </source>
</evidence>
<name>A0A915MVB3_MELJA</name>
<organism evidence="2 4">
    <name type="scientific">Meloidogyne javanica</name>
    <name type="common">Root-knot nematode worm</name>
    <dbReference type="NCBI Taxonomy" id="6303"/>
    <lineage>
        <taxon>Eukaryota</taxon>
        <taxon>Metazoa</taxon>
        <taxon>Ecdysozoa</taxon>
        <taxon>Nematoda</taxon>
        <taxon>Chromadorea</taxon>
        <taxon>Rhabditida</taxon>
        <taxon>Tylenchina</taxon>
        <taxon>Tylenchomorpha</taxon>
        <taxon>Tylenchoidea</taxon>
        <taxon>Meloidogynidae</taxon>
        <taxon>Meloidogyninae</taxon>
        <taxon>Meloidogyne</taxon>
        <taxon>Meloidogyne incognita group</taxon>
    </lineage>
</organism>
<dbReference type="WBParaSite" id="scaffold5143_cov253.g9115">
    <property type="protein sequence ID" value="scaffold5143_cov253.g9115"/>
    <property type="gene ID" value="scaffold5143_cov253.g9115"/>
</dbReference>
<reference evidence="3 4" key="1">
    <citation type="submission" date="2022-11" db="UniProtKB">
        <authorList>
            <consortium name="WormBaseParasite"/>
        </authorList>
    </citation>
    <scope>IDENTIFICATION</scope>
</reference>
<proteinExistence type="predicted"/>